<dbReference type="RefSeq" id="WP_238748534.1">
    <property type="nucleotide sequence ID" value="NZ_JAKOOW010000048.1"/>
</dbReference>
<evidence type="ECO:0000313" key="1">
    <source>
        <dbReference type="EMBL" id="MCG6504968.1"/>
    </source>
</evidence>
<gene>
    <name evidence="1" type="ORF">MB824_10730</name>
</gene>
<sequence length="94" mass="11310">VIIMYLVHTEEFDDFESASEFREQWKEAIWALEYGDSNIYYINDDNDRFFVDEETGEIGEKPLIPLDPYTWVSESFFDLSGEYREEDYEDCYEG</sequence>
<dbReference type="Proteomes" id="UP001298424">
    <property type="component" value="Unassembled WGS sequence"/>
</dbReference>
<proteinExistence type="predicted"/>
<keyword evidence="2" id="KW-1185">Reference proteome</keyword>
<dbReference type="EMBL" id="JAKOOW010000048">
    <property type="protein sequence ID" value="MCG6504968.1"/>
    <property type="molecule type" value="Genomic_DNA"/>
</dbReference>
<comment type="caution">
    <text evidence="1">The sequence shown here is derived from an EMBL/GenBank/DDBJ whole genome shotgun (WGS) entry which is preliminary data.</text>
</comment>
<organism evidence="1 2">
    <name type="scientific">Kingella pumchi</name>
    <dbReference type="NCBI Taxonomy" id="2779506"/>
    <lineage>
        <taxon>Bacteria</taxon>
        <taxon>Pseudomonadati</taxon>
        <taxon>Pseudomonadota</taxon>
        <taxon>Betaproteobacteria</taxon>
        <taxon>Neisseriales</taxon>
        <taxon>Neisseriaceae</taxon>
        <taxon>Kingella</taxon>
    </lineage>
</organism>
<accession>A0ABS9NQA4</accession>
<name>A0ABS9NQA4_9NEIS</name>
<reference evidence="1 2" key="1">
    <citation type="submission" date="2022-02" db="EMBL/GenBank/DDBJ databases">
        <title>Genome sequence data of Kingella unionensis sp. nov. strain CICC 24913 (CCUG 75125).</title>
        <authorList>
            <person name="Xiao M."/>
        </authorList>
    </citation>
    <scope>NUCLEOTIDE SEQUENCE [LARGE SCALE GENOMIC DNA]</scope>
    <source>
        <strain evidence="1 2">CICC 24913</strain>
    </source>
</reference>
<feature type="non-terminal residue" evidence="1">
    <location>
        <position position="94"/>
    </location>
</feature>
<protein>
    <submittedName>
        <fullName evidence="1">Uncharacterized protein</fullName>
    </submittedName>
</protein>
<feature type="non-terminal residue" evidence="1">
    <location>
        <position position="1"/>
    </location>
</feature>
<evidence type="ECO:0000313" key="2">
    <source>
        <dbReference type="Proteomes" id="UP001298424"/>
    </source>
</evidence>